<dbReference type="KEGG" id="fax:FUAX_41130"/>
<feature type="signal peptide" evidence="1">
    <location>
        <begin position="1"/>
        <end position="21"/>
    </location>
</feature>
<sequence>MKKINILLLVSLLCSVGNLYSQSVKLTERYFQISVNGEVDTTKIEEERYYFFKGKELIEAKSKVDGLSYNLNTYVDKHNSLLRIDDNNGHTVKNDQGQIITYRYIKGESIYTHHYSYDSWGNLEKDELVIKAGEQIKKKNLTFEYFYLSEFSYATNKKGVKAISGYENNYNSLWVKKSVKEDGRLVEYAERKIQESNNSALARLGRKFLKVIGYGYTER</sequence>
<evidence type="ECO:0000313" key="2">
    <source>
        <dbReference type="EMBL" id="BDD11681.1"/>
    </source>
</evidence>
<keyword evidence="1" id="KW-0732">Signal</keyword>
<dbReference type="EMBL" id="AP025315">
    <property type="protein sequence ID" value="BDD11681.1"/>
    <property type="molecule type" value="Genomic_DNA"/>
</dbReference>
<keyword evidence="3" id="KW-1185">Reference proteome</keyword>
<dbReference type="Proteomes" id="UP001348817">
    <property type="component" value="Plasmid pFA1"/>
</dbReference>
<name>A0AAU9DER1_9BACT</name>
<evidence type="ECO:0000313" key="3">
    <source>
        <dbReference type="Proteomes" id="UP001348817"/>
    </source>
</evidence>
<evidence type="ECO:0000256" key="1">
    <source>
        <dbReference type="SAM" id="SignalP"/>
    </source>
</evidence>
<reference evidence="2 3" key="1">
    <citation type="submission" date="2021-12" db="EMBL/GenBank/DDBJ databases">
        <title>Genome sequencing of bacteria with rrn-lacking chromosome and rrn-plasmid.</title>
        <authorList>
            <person name="Anda M."/>
            <person name="Iwasaki W."/>
        </authorList>
    </citation>
    <scope>NUCLEOTIDE SEQUENCE [LARGE SCALE GENOMIC DNA]</scope>
    <source>
        <strain evidence="2 3">DSM 100852</strain>
        <plasmid evidence="2 3">pFA1</plasmid>
    </source>
</reference>
<keyword evidence="2" id="KW-0614">Plasmid</keyword>
<protein>
    <recommendedName>
        <fullName evidence="4">YD repeat-containing protein</fullName>
    </recommendedName>
</protein>
<accession>A0AAU9DER1</accession>
<gene>
    <name evidence="2" type="ORF">FUAX_41130</name>
</gene>
<dbReference type="AlphaFoldDB" id="A0AAU9DER1"/>
<feature type="chain" id="PRO_5043426157" description="YD repeat-containing protein" evidence="1">
    <location>
        <begin position="22"/>
        <end position="219"/>
    </location>
</feature>
<organism evidence="2 3">
    <name type="scientific">Fulvitalea axinellae</name>
    <dbReference type="NCBI Taxonomy" id="1182444"/>
    <lineage>
        <taxon>Bacteria</taxon>
        <taxon>Pseudomonadati</taxon>
        <taxon>Bacteroidota</taxon>
        <taxon>Cytophagia</taxon>
        <taxon>Cytophagales</taxon>
        <taxon>Persicobacteraceae</taxon>
        <taxon>Fulvitalea</taxon>
    </lineage>
</organism>
<proteinExistence type="predicted"/>
<evidence type="ECO:0008006" key="4">
    <source>
        <dbReference type="Google" id="ProtNLM"/>
    </source>
</evidence>
<geneLocation type="plasmid" evidence="2 3">
    <name>pFA1</name>
</geneLocation>